<evidence type="ECO:0000313" key="2">
    <source>
        <dbReference type="EMBL" id="OHA73934.1"/>
    </source>
</evidence>
<feature type="transmembrane region" description="Helical" evidence="1">
    <location>
        <begin position="93"/>
        <end position="111"/>
    </location>
</feature>
<keyword evidence="1" id="KW-1133">Transmembrane helix</keyword>
<dbReference type="EMBL" id="MHUH01000010">
    <property type="protein sequence ID" value="OHA73934.1"/>
    <property type="molecule type" value="Genomic_DNA"/>
</dbReference>
<feature type="non-terminal residue" evidence="2">
    <location>
        <position position="121"/>
    </location>
</feature>
<keyword evidence="1" id="KW-0472">Membrane</keyword>
<name>A0A1G2RM59_9BACT</name>
<comment type="caution">
    <text evidence="2">The sequence shown here is derived from an EMBL/GenBank/DDBJ whole genome shotgun (WGS) entry which is preliminary data.</text>
</comment>
<sequence>MLKKLFLALFLVAVVVPVVAFAQVTLNLSYPNFGPFNPATNQSLGAIIGYVYYLIVGIAGLAAFVMLIWGGVQWLVSGAIPSQASEARDKVRNAIIGLLLVLASFLIAQAINPALTIINVD</sequence>
<protein>
    <submittedName>
        <fullName evidence="2">Uncharacterized protein</fullName>
    </submittedName>
</protein>
<evidence type="ECO:0000313" key="3">
    <source>
        <dbReference type="Proteomes" id="UP000178421"/>
    </source>
</evidence>
<dbReference type="InterPro" id="IPR043993">
    <property type="entry name" value="T4SS_pilin"/>
</dbReference>
<proteinExistence type="predicted"/>
<dbReference type="Pfam" id="PF18895">
    <property type="entry name" value="T4SS_pilin"/>
    <property type="match status" value="1"/>
</dbReference>
<accession>A0A1G2RM59</accession>
<keyword evidence="1" id="KW-0812">Transmembrane</keyword>
<evidence type="ECO:0000256" key="1">
    <source>
        <dbReference type="SAM" id="Phobius"/>
    </source>
</evidence>
<reference evidence="2 3" key="1">
    <citation type="journal article" date="2016" name="Nat. Commun.">
        <title>Thousands of microbial genomes shed light on interconnected biogeochemical processes in an aquifer system.</title>
        <authorList>
            <person name="Anantharaman K."/>
            <person name="Brown C.T."/>
            <person name="Hug L.A."/>
            <person name="Sharon I."/>
            <person name="Castelle C.J."/>
            <person name="Probst A.J."/>
            <person name="Thomas B.C."/>
            <person name="Singh A."/>
            <person name="Wilkins M.J."/>
            <person name="Karaoz U."/>
            <person name="Brodie E.L."/>
            <person name="Williams K.H."/>
            <person name="Hubbard S.S."/>
            <person name="Banfield J.F."/>
        </authorList>
    </citation>
    <scope>NUCLEOTIDE SEQUENCE [LARGE SCALE GENOMIC DNA]</scope>
</reference>
<organism evidence="2 3">
    <name type="scientific">Candidatus Wildermuthbacteria bacterium RIFCSPLOWO2_01_FULL_48_29</name>
    <dbReference type="NCBI Taxonomy" id="1802462"/>
    <lineage>
        <taxon>Bacteria</taxon>
        <taxon>Candidatus Wildermuthiibacteriota</taxon>
    </lineage>
</organism>
<dbReference type="AlphaFoldDB" id="A0A1G2RM59"/>
<gene>
    <name evidence="2" type="ORF">A2940_00205</name>
</gene>
<dbReference type="Proteomes" id="UP000178421">
    <property type="component" value="Unassembled WGS sequence"/>
</dbReference>
<feature type="transmembrane region" description="Helical" evidence="1">
    <location>
        <begin position="46"/>
        <end position="72"/>
    </location>
</feature>